<dbReference type="InterPro" id="IPR046623">
    <property type="entry name" value="DUF6536"/>
</dbReference>
<feature type="transmembrane region" description="Helical" evidence="2">
    <location>
        <begin position="638"/>
        <end position="661"/>
    </location>
</feature>
<dbReference type="PANTHER" id="PTHR35395">
    <property type="entry name" value="DUF6536 DOMAIN-CONTAINING PROTEIN"/>
    <property type="match status" value="1"/>
</dbReference>
<evidence type="ECO:0000256" key="2">
    <source>
        <dbReference type="SAM" id="Phobius"/>
    </source>
</evidence>
<feature type="transmembrane region" description="Helical" evidence="2">
    <location>
        <begin position="227"/>
        <end position="244"/>
    </location>
</feature>
<reference evidence="4" key="1">
    <citation type="submission" date="2021-10" db="EMBL/GenBank/DDBJ databases">
        <authorList>
            <person name="Piombo E."/>
        </authorList>
    </citation>
    <scope>NUCLEOTIDE SEQUENCE</scope>
</reference>
<evidence type="ECO:0000259" key="3">
    <source>
        <dbReference type="Pfam" id="PF20163"/>
    </source>
</evidence>
<feature type="transmembrane region" description="Helical" evidence="2">
    <location>
        <begin position="515"/>
        <end position="537"/>
    </location>
</feature>
<protein>
    <recommendedName>
        <fullName evidence="3">DUF6536 domain-containing protein</fullName>
    </recommendedName>
</protein>
<feature type="domain" description="DUF6536" evidence="3">
    <location>
        <begin position="113"/>
        <end position="267"/>
    </location>
</feature>
<dbReference type="OrthoDB" id="5429634at2759"/>
<keyword evidence="5" id="KW-1185">Reference proteome</keyword>
<dbReference type="AlphaFoldDB" id="A0A9P0EJ42"/>
<gene>
    <name evidence="4" type="ORF">CSOL1703_00001541</name>
</gene>
<organism evidence="4 5">
    <name type="scientific">Clonostachys solani</name>
    <dbReference type="NCBI Taxonomy" id="160281"/>
    <lineage>
        <taxon>Eukaryota</taxon>
        <taxon>Fungi</taxon>
        <taxon>Dikarya</taxon>
        <taxon>Ascomycota</taxon>
        <taxon>Pezizomycotina</taxon>
        <taxon>Sordariomycetes</taxon>
        <taxon>Hypocreomycetidae</taxon>
        <taxon>Hypocreales</taxon>
        <taxon>Bionectriaceae</taxon>
        <taxon>Clonostachys</taxon>
    </lineage>
</organism>
<keyword evidence="2" id="KW-0472">Membrane</keyword>
<dbReference type="PANTHER" id="PTHR35395:SF1">
    <property type="entry name" value="DUF6536 DOMAIN-CONTAINING PROTEIN"/>
    <property type="match status" value="1"/>
</dbReference>
<dbReference type="Proteomes" id="UP000775872">
    <property type="component" value="Unassembled WGS sequence"/>
</dbReference>
<accession>A0A9P0EJ42</accession>
<comment type="caution">
    <text evidence="4">The sequence shown here is derived from an EMBL/GenBank/DDBJ whole genome shotgun (WGS) entry which is preliminary data.</text>
</comment>
<evidence type="ECO:0000256" key="1">
    <source>
        <dbReference type="SAM" id="MobiDB-lite"/>
    </source>
</evidence>
<feature type="region of interest" description="Disordered" evidence="1">
    <location>
        <begin position="1"/>
        <end position="25"/>
    </location>
</feature>
<dbReference type="Pfam" id="PF20163">
    <property type="entry name" value="DUF6536"/>
    <property type="match status" value="1"/>
</dbReference>
<sequence>MRQSSSEERLTMYLNSRQPSPEGGVPLIEPSSIPLNIPIVQNRRPQTEFNRRGDKKGMVQVISPAPNDMSSHDSEQQLLLYNSAQISSKTDDCRYKSARNPRQQPGPGCLTGWRGGLSIAAGLTLLILIGNITILGVFSSPAYRRDYSSATAPIRTGECDEIKKLNFGIHLIINIASTLLLGASNYCMQTVSAPTRHDIDIVHASGKWLQIGVPSLRNLRFIGKKRVFVWLCLAITSIPLHLVYNSVLFMSTSYNKYRIYFANENFASWARYEENNFNITTEMALQLIGRERYQALPNNDCIEAYAKDLIQGRGNVILVIQPPKSCSVFQEYEPLEVCTAPSTTSLYASHNYKHGVKSDSQQNWYYWICSQKSYIQKDEEGKDIVCNKDAWERKMSNDIWEVAGVKVKYCLSEQTPSRCRLHIATNLVVVVIAFNLAKLLLITLILFGNWADWDPLVTIGDAIASFIKRPDPNTGGMCLLATEEIMEFWGSKCTRPQEYRLQSDRWASAVSTGRWIIAVCLIAATLSILICLLVWAISSLPRSSLGGDDFKSIWSLGVGKISPYTLISAWDVPSAGDAAVVCLVLLTNLPQALFSFLYLILNGILTSMVASREWTDYACHVPKALRVSFPRRGQRSTFFLGLPYRYSLPLIISSVLMHWLISQSFFMVQMVEVRTWESQKDQEDIKITDITTTAGYSPLAMFLAGFVLLVVSSTIARLGGLRFKQGMPLTGSCSVGIAAACHAYEKTSSRKPLAWGVVVPANRTLDGVGHCSFSNKQVDLPEPGSWYA</sequence>
<evidence type="ECO:0000313" key="5">
    <source>
        <dbReference type="Proteomes" id="UP000775872"/>
    </source>
</evidence>
<keyword evidence="2" id="KW-0812">Transmembrane</keyword>
<feature type="transmembrane region" description="Helical" evidence="2">
    <location>
        <begin position="423"/>
        <end position="447"/>
    </location>
</feature>
<evidence type="ECO:0000313" key="4">
    <source>
        <dbReference type="EMBL" id="CAH0049583.1"/>
    </source>
</evidence>
<keyword evidence="2" id="KW-1133">Transmembrane helix</keyword>
<feature type="transmembrane region" description="Helical" evidence="2">
    <location>
        <begin position="117"/>
        <end position="138"/>
    </location>
</feature>
<feature type="transmembrane region" description="Helical" evidence="2">
    <location>
        <begin position="699"/>
        <end position="719"/>
    </location>
</feature>
<name>A0A9P0EJ42_9HYPO</name>
<feature type="transmembrane region" description="Helical" evidence="2">
    <location>
        <begin position="578"/>
        <end position="601"/>
    </location>
</feature>
<feature type="compositionally biased region" description="Basic and acidic residues" evidence="1">
    <location>
        <begin position="1"/>
        <end position="10"/>
    </location>
</feature>
<proteinExistence type="predicted"/>
<dbReference type="EMBL" id="CABFOC020000035">
    <property type="protein sequence ID" value="CAH0049583.1"/>
    <property type="molecule type" value="Genomic_DNA"/>
</dbReference>